<reference evidence="2 3" key="1">
    <citation type="submission" date="2009-08" db="EMBL/GenBank/DDBJ databases">
        <authorList>
            <person name="Weinstock G."/>
            <person name="Sodergren E."/>
            <person name="Clifton S."/>
            <person name="Fulton L."/>
            <person name="Fulton B."/>
            <person name="Courtney L."/>
            <person name="Fronick C."/>
            <person name="Harrison M."/>
            <person name="Strong C."/>
            <person name="Farmer C."/>
            <person name="Delahaunty K."/>
            <person name="Markovic C."/>
            <person name="Hall O."/>
            <person name="Minx P."/>
            <person name="Tomlinson C."/>
            <person name="Mitreva M."/>
            <person name="Nelson J."/>
            <person name="Hou S."/>
            <person name="Wollam A."/>
            <person name="Pepin K.H."/>
            <person name="Johnson M."/>
            <person name="Bhonagiri V."/>
            <person name="Nash W.E."/>
            <person name="Warren W."/>
            <person name="Chinwalla A."/>
            <person name="Mardis E.R."/>
            <person name="Wilson R.K."/>
        </authorList>
    </citation>
    <scope>NUCLEOTIDE SEQUENCE [LARGE SCALE GENOMIC DNA]</scope>
    <source>
        <strain evidence="2 3">L1-82</strain>
    </source>
</reference>
<evidence type="ECO:0000256" key="1">
    <source>
        <dbReference type="SAM" id="Phobius"/>
    </source>
</evidence>
<keyword evidence="1" id="KW-1133">Transmembrane helix</keyword>
<evidence type="ECO:0000313" key="3">
    <source>
        <dbReference type="Proteomes" id="UP000004828"/>
    </source>
</evidence>
<gene>
    <name evidence="2" type="ORF">ROSINTL182_06271</name>
</gene>
<dbReference type="HOGENOM" id="CLU_3257285_0_0_9"/>
<organism evidence="2 3">
    <name type="scientific">Roseburia intestinalis L1-82</name>
    <dbReference type="NCBI Taxonomy" id="536231"/>
    <lineage>
        <taxon>Bacteria</taxon>
        <taxon>Bacillati</taxon>
        <taxon>Bacillota</taxon>
        <taxon>Clostridia</taxon>
        <taxon>Lachnospirales</taxon>
        <taxon>Lachnospiraceae</taxon>
        <taxon>Roseburia</taxon>
    </lineage>
</organism>
<dbReference type="EMBL" id="ABYJ02000055">
    <property type="protein sequence ID" value="EEV01848.1"/>
    <property type="molecule type" value="Genomic_DNA"/>
</dbReference>
<keyword evidence="1" id="KW-0812">Transmembrane</keyword>
<dbReference type="AlphaFoldDB" id="C7G8P5"/>
<proteinExistence type="predicted"/>
<accession>C7G8P5</accession>
<dbReference type="Proteomes" id="UP000004828">
    <property type="component" value="Unassembled WGS sequence"/>
</dbReference>
<feature type="transmembrane region" description="Helical" evidence="1">
    <location>
        <begin position="12"/>
        <end position="30"/>
    </location>
</feature>
<evidence type="ECO:0000313" key="2">
    <source>
        <dbReference type="EMBL" id="EEV01848.1"/>
    </source>
</evidence>
<protein>
    <submittedName>
        <fullName evidence="2">Uncharacterized protein</fullName>
    </submittedName>
</protein>
<keyword evidence="1" id="KW-0472">Membrane</keyword>
<comment type="caution">
    <text evidence="2">The sequence shown here is derived from an EMBL/GenBank/DDBJ whole genome shotgun (WGS) entry which is preliminary data.</text>
</comment>
<sequence>MYFLCLHDILSYLFFCLTAMPPAGTIFSFIPRFPVPEKIPDS</sequence>
<name>C7G8P5_9FIRM</name>